<keyword evidence="2" id="KW-0677">Repeat</keyword>
<reference evidence="7 8" key="1">
    <citation type="submission" date="2016-04" db="EMBL/GenBank/DDBJ databases">
        <title>Multiple horizontal gene transfer events from other fungi enriched the ability of the initially mycotrophic fungus Trichoderma (Ascomycota) to feed on dead plant biomass.</title>
        <authorList>
            <person name="Atanasova L."/>
            <person name="Chenthamara K."/>
            <person name="Zhang J."/>
            <person name="Grujic M."/>
            <person name="Henrissat B."/>
            <person name="Kuo A."/>
            <person name="Aertz A."/>
            <person name="Salamov A."/>
            <person name="Lipzen A."/>
            <person name="Labutti K."/>
            <person name="Barry K."/>
            <person name="Miao Y."/>
            <person name="Rahimi M.J."/>
            <person name="Shen Q."/>
            <person name="Grigoriev I.V."/>
            <person name="Kubicek C.P."/>
            <person name="Druzhinina I.S."/>
        </authorList>
    </citation>
    <scope>NUCLEOTIDE SEQUENCE [LARGE SCALE GENOMIC DNA]</scope>
    <source>
        <strain evidence="7 8">NJAU 4742</strain>
    </source>
</reference>
<dbReference type="InterPro" id="IPR002110">
    <property type="entry name" value="Ankyrin_rpt"/>
</dbReference>
<protein>
    <submittedName>
        <fullName evidence="7">Uncharacterized protein</fullName>
    </submittedName>
</protein>
<feature type="domain" description="DUF676" evidence="5">
    <location>
        <begin position="167"/>
        <end position="254"/>
    </location>
</feature>
<dbReference type="Pfam" id="PF24883">
    <property type="entry name" value="NPHP3_N"/>
    <property type="match status" value="1"/>
</dbReference>
<dbReference type="InterPro" id="IPR007751">
    <property type="entry name" value="DUF676_lipase-like"/>
</dbReference>
<comment type="caution">
    <text evidence="7">The sequence shown here is derived from an EMBL/GenBank/DDBJ whole genome shotgun (WGS) entry which is preliminary data.</text>
</comment>
<accession>A0A1T3CCR3</accession>
<evidence type="ECO:0000259" key="5">
    <source>
        <dbReference type="Pfam" id="PF05057"/>
    </source>
</evidence>
<evidence type="ECO:0000256" key="3">
    <source>
        <dbReference type="ARBA" id="ARBA00023043"/>
    </source>
</evidence>
<dbReference type="SMART" id="SM00248">
    <property type="entry name" value="ANK"/>
    <property type="match status" value="9"/>
</dbReference>
<comment type="similarity">
    <text evidence="1">Belongs to the putative lipase ROG1 family.</text>
</comment>
<evidence type="ECO:0000256" key="4">
    <source>
        <dbReference type="PROSITE-ProRule" id="PRU00023"/>
    </source>
</evidence>
<dbReference type="AlphaFoldDB" id="A0A1T3CCR3"/>
<dbReference type="Gene3D" id="1.25.40.20">
    <property type="entry name" value="Ankyrin repeat-containing domain"/>
    <property type="match status" value="2"/>
</dbReference>
<name>A0A1T3CCR3_9HYPO</name>
<dbReference type="InterPro" id="IPR029058">
    <property type="entry name" value="AB_hydrolase_fold"/>
</dbReference>
<dbReference type="Proteomes" id="UP000191004">
    <property type="component" value="Unassembled WGS sequence"/>
</dbReference>
<dbReference type="OrthoDB" id="4897745at2759"/>
<evidence type="ECO:0000313" key="7">
    <source>
        <dbReference type="EMBL" id="OPB38898.1"/>
    </source>
</evidence>
<sequence length="1256" mass="140339">MASLPSDSYGLPRERRTFRVRGVPHDWNRDRLGSFLMENGYTSPSVWSLAKEIHGRSQTATVTFQDVPSQLQERLADPAKGIALYMPSSDQHSRPRSLMLDTAFLGVTTLYAPPPQDHKVDLIAISGLGGHPFGSFKERHGEHMWLRDALPYDVTEEDGDDRPMSRVTIYGYSSTLFQSNSFQNLEDLGTAFHQYLRKLVIEGAFKPIVVIAHSLGGLIVKQALITLYKSKDEKDKKLLQAMYGIAFFGVPHHGMDISSLIPMVENGPNRFLLESIGRFSSQILSIQHREFLETLGPPGESKIICFYETRMSSTAKKDERGNWNMSGPAAILVSKSSATHCRERENGSQSICAIDRTHSEMVKFGPEDDEYEKVIELIQSLARKAQENEELRRLFPQITEEQIQKCLQSLAFEHMETRASGVNDATSGTCKWILQHKTYISWIASHYGLLWIKGKPGSGKSTILKYAFSHQHGLSSTTNSTGNGDIFLSFFFHGRGEELQKTPFGLLRSLLHQVLRQVPKALLDLVNTFVQNCQNIGNYQEKWKWHLNDLWRFLESSLLRVLAIRPVWLFIDALDECGEEHAKDLVWKFKLLIQNMTSRSTFGKQLRICFSCRHYPILSSPDLLEVCLERENRGDISTYVQSELSSFGKFIPITIPGLIIDRASGIFLWAELVVKHVVDLGLNGNGPKKIVAAVHSIPKGLDELYDELIRNMTPASLKLIKWICFATRPLSVIELRWAMAINANCSSLRACQNADDYVPDNRRMKNRIVKLSKGLAEVTTGDYPIVQFIHQSVKDFFTDKGLSKLVEEIVGDSMPPDAAIGMSHLELSKICIQYFAMEEIVRTVQVTSDEKRNRQAGFPFLNYAIHSWVSHLKESDDYNIAPDGVLELLDWPLGNLMSIWIHLHNEMNGYSDDGPIENTNLEHLAARYGIQGVMNAILQSDGMTVIGVDSKDGLGMTPLAWAVKSGHEAIFKLLLATDQVEIDTKDINNQTPLLFAAKRGNEAIVNILLATKQVDINVEDNQEGMTPLLSAATNGYEAVVKLLLATGQIDFDTEDHGNLYSLLLAAWNGHETIIKLLLATGQAEMINLTDSNCYTPLSQASKNGHEAVVELLLATGQVRIDSKDLTERTPLSLAAENGHEAVVKLLLDTGQADINSKNFSSRTPLTLAAENGHEAVVKLLLATGQVDIHSKDHYGRTSLTLAAKYGHEAVVKLLLATRQVDIHSKDHSGHTALSWAVMRSHEAIVNLLQRYALSRS</sequence>
<dbReference type="Pfam" id="PF12796">
    <property type="entry name" value="Ank_2"/>
    <property type="match status" value="3"/>
</dbReference>
<dbReference type="PANTHER" id="PTHR24198:SF165">
    <property type="entry name" value="ANKYRIN REPEAT-CONTAINING PROTEIN-RELATED"/>
    <property type="match status" value="1"/>
</dbReference>
<dbReference type="Gene3D" id="3.40.50.1820">
    <property type="entry name" value="alpha/beta hydrolase"/>
    <property type="match status" value="1"/>
</dbReference>
<feature type="repeat" description="ANK" evidence="4">
    <location>
        <begin position="1194"/>
        <end position="1215"/>
    </location>
</feature>
<keyword evidence="3 4" id="KW-0040">ANK repeat</keyword>
<feature type="domain" description="Nephrocystin 3-like N-terminal" evidence="6">
    <location>
        <begin position="428"/>
        <end position="613"/>
    </location>
</feature>
<feature type="repeat" description="ANK" evidence="4">
    <location>
        <begin position="1160"/>
        <end position="1184"/>
    </location>
</feature>
<feature type="repeat" description="ANK" evidence="4">
    <location>
        <begin position="1126"/>
        <end position="1150"/>
    </location>
</feature>
<dbReference type="Gene3D" id="3.40.50.300">
    <property type="entry name" value="P-loop containing nucleotide triphosphate hydrolases"/>
    <property type="match status" value="1"/>
</dbReference>
<dbReference type="EMBL" id="LVVK01000020">
    <property type="protein sequence ID" value="OPB38898.1"/>
    <property type="molecule type" value="Genomic_DNA"/>
</dbReference>
<dbReference type="InterPro" id="IPR027417">
    <property type="entry name" value="P-loop_NTPase"/>
</dbReference>
<gene>
    <name evidence="7" type="ORF">A0O28_0020040</name>
</gene>
<proteinExistence type="inferred from homology"/>
<dbReference type="SUPFAM" id="SSF52540">
    <property type="entry name" value="P-loop containing nucleoside triphosphate hydrolases"/>
    <property type="match status" value="1"/>
</dbReference>
<keyword evidence="8" id="KW-1185">Reference proteome</keyword>
<dbReference type="InterPro" id="IPR056884">
    <property type="entry name" value="NPHP3-like_N"/>
</dbReference>
<evidence type="ECO:0000259" key="6">
    <source>
        <dbReference type="Pfam" id="PF24883"/>
    </source>
</evidence>
<dbReference type="SUPFAM" id="SSF48403">
    <property type="entry name" value="Ankyrin repeat"/>
    <property type="match status" value="1"/>
</dbReference>
<evidence type="ECO:0000256" key="2">
    <source>
        <dbReference type="ARBA" id="ARBA00022737"/>
    </source>
</evidence>
<evidence type="ECO:0000313" key="8">
    <source>
        <dbReference type="Proteomes" id="UP000191004"/>
    </source>
</evidence>
<dbReference type="SUPFAM" id="SSF53474">
    <property type="entry name" value="alpha/beta-Hydrolases"/>
    <property type="match status" value="1"/>
</dbReference>
<organism evidence="7 8">
    <name type="scientific">Trichoderma guizhouense</name>
    <dbReference type="NCBI Taxonomy" id="1491466"/>
    <lineage>
        <taxon>Eukaryota</taxon>
        <taxon>Fungi</taxon>
        <taxon>Dikarya</taxon>
        <taxon>Ascomycota</taxon>
        <taxon>Pezizomycotina</taxon>
        <taxon>Sordariomycetes</taxon>
        <taxon>Hypocreomycetidae</taxon>
        <taxon>Hypocreales</taxon>
        <taxon>Hypocreaceae</taxon>
        <taxon>Trichoderma</taxon>
    </lineage>
</organism>
<evidence type="ECO:0000256" key="1">
    <source>
        <dbReference type="ARBA" id="ARBA00007920"/>
    </source>
</evidence>
<dbReference type="InterPro" id="IPR036770">
    <property type="entry name" value="Ankyrin_rpt-contain_sf"/>
</dbReference>
<dbReference type="PROSITE" id="PS50088">
    <property type="entry name" value="ANK_REPEAT"/>
    <property type="match status" value="5"/>
</dbReference>
<feature type="repeat" description="ANK" evidence="4">
    <location>
        <begin position="988"/>
        <end position="1021"/>
    </location>
</feature>
<dbReference type="PANTHER" id="PTHR24198">
    <property type="entry name" value="ANKYRIN REPEAT AND PROTEIN KINASE DOMAIN-CONTAINING PROTEIN"/>
    <property type="match status" value="1"/>
</dbReference>
<dbReference type="Pfam" id="PF05057">
    <property type="entry name" value="DUF676"/>
    <property type="match status" value="1"/>
</dbReference>
<feature type="repeat" description="ANK" evidence="4">
    <location>
        <begin position="1023"/>
        <end position="1047"/>
    </location>
</feature>
<dbReference type="PROSITE" id="PS50297">
    <property type="entry name" value="ANK_REP_REGION"/>
    <property type="match status" value="4"/>
</dbReference>